<evidence type="ECO:0000313" key="4">
    <source>
        <dbReference type="Proteomes" id="UP001296104"/>
    </source>
</evidence>
<evidence type="ECO:0000256" key="2">
    <source>
        <dbReference type="ARBA" id="ARBA00023002"/>
    </source>
</evidence>
<name>A0AAI9E5A9_9PEZI</name>
<dbReference type="Pfam" id="PF13561">
    <property type="entry name" value="adh_short_C2"/>
    <property type="match status" value="1"/>
</dbReference>
<dbReference type="Pfam" id="PF00106">
    <property type="entry name" value="adh_short"/>
    <property type="match status" value="1"/>
</dbReference>
<organism evidence="3 4">
    <name type="scientific">Lecanosticta acicola</name>
    <dbReference type="NCBI Taxonomy" id="111012"/>
    <lineage>
        <taxon>Eukaryota</taxon>
        <taxon>Fungi</taxon>
        <taxon>Dikarya</taxon>
        <taxon>Ascomycota</taxon>
        <taxon>Pezizomycotina</taxon>
        <taxon>Dothideomycetes</taxon>
        <taxon>Dothideomycetidae</taxon>
        <taxon>Mycosphaerellales</taxon>
        <taxon>Mycosphaerellaceae</taxon>
        <taxon>Lecanosticta</taxon>
    </lineage>
</organism>
<dbReference type="PANTHER" id="PTHR42760">
    <property type="entry name" value="SHORT-CHAIN DEHYDROGENASES/REDUCTASES FAMILY MEMBER"/>
    <property type="match status" value="1"/>
</dbReference>
<dbReference type="SUPFAM" id="SSF51735">
    <property type="entry name" value="NAD(P)-binding Rossmann-fold domains"/>
    <property type="match status" value="1"/>
</dbReference>
<dbReference type="AlphaFoldDB" id="A0AAI9E5A9"/>
<dbReference type="NCBIfam" id="NF005395">
    <property type="entry name" value="PRK06940.1"/>
    <property type="match status" value="1"/>
</dbReference>
<proteinExistence type="inferred from homology"/>
<dbReference type="PRINTS" id="PR00081">
    <property type="entry name" value="GDHRDH"/>
</dbReference>
<reference evidence="3" key="1">
    <citation type="submission" date="2023-11" db="EMBL/GenBank/DDBJ databases">
        <authorList>
            <person name="Alioto T."/>
            <person name="Alioto T."/>
            <person name="Gomez Garrido J."/>
        </authorList>
    </citation>
    <scope>NUCLEOTIDE SEQUENCE</scope>
</reference>
<dbReference type="Gene3D" id="3.40.50.720">
    <property type="entry name" value="NAD(P)-binding Rossmann-like Domain"/>
    <property type="match status" value="1"/>
</dbReference>
<dbReference type="InterPro" id="IPR036291">
    <property type="entry name" value="NAD(P)-bd_dom_sf"/>
</dbReference>
<gene>
    <name evidence="3" type="ORF">LECACI_7A001744</name>
</gene>
<dbReference type="CDD" id="cd05233">
    <property type="entry name" value="SDR_c"/>
    <property type="match status" value="1"/>
</dbReference>
<accession>A0AAI9E5A9</accession>
<dbReference type="GO" id="GO:0016616">
    <property type="term" value="F:oxidoreductase activity, acting on the CH-OH group of donors, NAD or NADP as acceptor"/>
    <property type="evidence" value="ECO:0007669"/>
    <property type="project" value="TreeGrafter"/>
</dbReference>
<dbReference type="EMBL" id="CAVMBE010000007">
    <property type="protein sequence ID" value="CAK3856313.1"/>
    <property type="molecule type" value="Genomic_DNA"/>
</dbReference>
<comment type="similarity">
    <text evidence="1">Belongs to the short-chain dehydrogenases/reductases (SDR) family.</text>
</comment>
<evidence type="ECO:0000256" key="1">
    <source>
        <dbReference type="ARBA" id="ARBA00006484"/>
    </source>
</evidence>
<dbReference type="PANTHER" id="PTHR42760:SF133">
    <property type="entry name" value="3-OXOACYL-[ACYL-CARRIER-PROTEIN] REDUCTASE"/>
    <property type="match status" value="1"/>
</dbReference>
<evidence type="ECO:0000313" key="3">
    <source>
        <dbReference type="EMBL" id="CAK3856313.1"/>
    </source>
</evidence>
<comment type="caution">
    <text evidence="3">The sequence shown here is derived from an EMBL/GenBank/DDBJ whole genome shotgun (WGS) entry which is preliminary data.</text>
</comment>
<keyword evidence="2" id="KW-0560">Oxidoreductase</keyword>
<dbReference type="Proteomes" id="UP001296104">
    <property type="component" value="Unassembled WGS sequence"/>
</dbReference>
<keyword evidence="4" id="KW-1185">Reference proteome</keyword>
<protein>
    <submittedName>
        <fullName evidence="3">Uncharacterized protein</fullName>
    </submittedName>
</protein>
<dbReference type="InterPro" id="IPR002347">
    <property type="entry name" value="SDR_fam"/>
</dbReference>
<sequence length="288" mass="29610">MSAATPLIIVIIGVGGIGSAIAQRIGSGRLLLLADSSQANLDEASTHLELRGHRTKTQAVDISNASSLEKLANFASSLGHIHTVIHAAGVSPVASSAAQIYTIDLVGTANVIDAFQPVMTPGSSLLCVASMAGHLVDLPPAEQSHLSTAPTSRLVECPSIDANSDDSSKAYSISKLANILRVRASARSYGEKGARINSISPGIISTALGREELAGETGAFIRRTIETCPARRIGTVDDVAEAAAFMTGPNASFMTGTDLLIDGGASGIMKEAIEQRRRAAAAEPEAAA</sequence>